<keyword evidence="7" id="KW-1185">Reference proteome</keyword>
<gene>
    <name evidence="6" type="ORF">C0Q70_08323</name>
</gene>
<feature type="compositionally biased region" description="Polar residues" evidence="4">
    <location>
        <begin position="932"/>
        <end position="951"/>
    </location>
</feature>
<evidence type="ECO:0000259" key="5">
    <source>
        <dbReference type="PROSITE" id="PS50021"/>
    </source>
</evidence>
<dbReference type="OrthoDB" id="21607at2759"/>
<accession>A0A2T7PHH7</accession>
<feature type="compositionally biased region" description="Low complexity" evidence="4">
    <location>
        <begin position="86"/>
        <end position="96"/>
    </location>
</feature>
<sequence>MGGYLSNPETYDSDTSISSIDGMKKQEKGEMDKGGGATVPPAHKANKLSSASSSSSSSATTTPSTPTASKPVPSIMGMKQSKSDHSGLSGKGSKSGHVTANKKYMSKSHESLSSGSKKKLTVVKEDETVTTAGTMDKNISINRSMSSEREPSSGDTISVSESVRSAPVCVPEKNKENQVLKEKEKNAGFAKLKPVKPNSLTTIRKASSTQSIDCGSNTSGSVKSIHSNRSSASQNSMKRAQSSQNVSKDKLLRKRTSAPADVMAYNAELLANFEKEKKTLEARISELTKITEGRKAEIEKYKYEIKRLKDVASVNNGILEELEQLKHQNKHLTDRLKELGFPVEQVTDTEKLIMKIGSGSVKSVGRSGDSVGASDCLIHASISCDSLSTEGAKALPLAAVDNRVNIAKHGSLQRSASLTNSEPGVSLADLCGTPEHPSVLSMDPTNWDKQSNKSCNSDVLSEISVACLTERILQMEETNYSTTEELQATLQELGDLQDAVNELTEENGRLSDEKTVLLESLCTQTEKLENARRQVEQLKSLLISGNLPDKSERESHLLQLLKSAQEEREELLRKQTEWSNALHSLETECKEYQEMLESARDKLQLAEDRANSIKLERDANERLVTELRETVSSDQIEMACLKTLLESERCKMSELEKCRQAQDQSEFEALLDQTRQEKARGEQRLANMQESLALSQCELTRVKDVLATREEELKVTRNNAKTEVTSLQLQLDKSEKERLENLQQLDTLHEHIDQLQQDCDNYLDEKKTFTTQLQELNAELHALRVQKSKLENELSDVLSRHASEFEEWQQFQKDLQVAVVIANNFRAETQESMEKISEDNMKLKEQCLNQQLELDRLHMELQSLRASRSYEDARSPARSSVILSNNELRGKVAGCMPDRELAALRDGRRQDQRSQSLSVKALIKSIEEQRKSGCSSMHSSHTGSRRNSTDTETSFIAYQDLLKSPTSPSAPSSPASPTKDFRTVGSFTKSPAEKASLQPRSSGTCLAPVAETPPPKVAWQDVEAAAPKVTSQLSSILKDRNSSRRNSNINEVDKKDSSGKDPLSSLAKQMGGSKRNALLKWCQQKTLAYSGVDITNFSSSWNDGLAFCALLHSYLPDKVLYSTLNSDDKRKNFTLAFSAAESVGIPTSLSLNEMVAMERPDWQAVMAYVTNIYKHFEVDSKQAQGSSPSPSAL</sequence>
<reference evidence="6 7" key="1">
    <citation type="submission" date="2018-04" db="EMBL/GenBank/DDBJ databases">
        <title>The genome of golden apple snail Pomacea canaliculata provides insight into stress tolerance and invasive adaptation.</title>
        <authorList>
            <person name="Liu C."/>
            <person name="Liu B."/>
            <person name="Ren Y."/>
            <person name="Zhang Y."/>
            <person name="Wang H."/>
            <person name="Li S."/>
            <person name="Jiang F."/>
            <person name="Yin L."/>
            <person name="Zhang G."/>
            <person name="Qian W."/>
            <person name="Fan W."/>
        </authorList>
    </citation>
    <scope>NUCLEOTIDE SEQUENCE [LARGE SCALE GENOMIC DNA]</scope>
    <source>
        <strain evidence="6">SZHN2017</strain>
        <tissue evidence="6">Muscle</tissue>
    </source>
</reference>
<feature type="compositionally biased region" description="Polar residues" evidence="4">
    <location>
        <begin position="129"/>
        <end position="145"/>
    </location>
</feature>
<feature type="compositionally biased region" description="Low complexity" evidence="4">
    <location>
        <begin position="49"/>
        <end position="69"/>
    </location>
</feature>
<feature type="compositionally biased region" description="Polar residues" evidence="4">
    <location>
        <begin position="153"/>
        <end position="163"/>
    </location>
</feature>
<dbReference type="EMBL" id="PZQS01000004">
    <property type="protein sequence ID" value="PVD32876.1"/>
    <property type="molecule type" value="Genomic_DNA"/>
</dbReference>
<dbReference type="PROSITE" id="PS50021">
    <property type="entry name" value="CH"/>
    <property type="match status" value="1"/>
</dbReference>
<evidence type="ECO:0000313" key="6">
    <source>
        <dbReference type="EMBL" id="PVD32876.1"/>
    </source>
</evidence>
<feature type="domain" description="Calponin-homology (CH)" evidence="5">
    <location>
        <begin position="1072"/>
        <end position="1177"/>
    </location>
</feature>
<protein>
    <recommendedName>
        <fullName evidence="5">Calponin-homology (CH) domain-containing protein</fullName>
    </recommendedName>
</protein>
<dbReference type="SMART" id="SM00033">
    <property type="entry name" value="CH"/>
    <property type="match status" value="1"/>
</dbReference>
<feature type="compositionally biased region" description="Low complexity" evidence="4">
    <location>
        <begin position="964"/>
        <end position="978"/>
    </location>
</feature>
<dbReference type="AlphaFoldDB" id="A0A2T7PHH7"/>
<organism evidence="6 7">
    <name type="scientific">Pomacea canaliculata</name>
    <name type="common">Golden apple snail</name>
    <dbReference type="NCBI Taxonomy" id="400727"/>
    <lineage>
        <taxon>Eukaryota</taxon>
        <taxon>Metazoa</taxon>
        <taxon>Spiralia</taxon>
        <taxon>Lophotrochozoa</taxon>
        <taxon>Mollusca</taxon>
        <taxon>Gastropoda</taxon>
        <taxon>Caenogastropoda</taxon>
        <taxon>Architaenioglossa</taxon>
        <taxon>Ampullarioidea</taxon>
        <taxon>Ampullariidae</taxon>
        <taxon>Pomacea</taxon>
    </lineage>
</organism>
<proteinExistence type="inferred from homology"/>
<dbReference type="InterPro" id="IPR001715">
    <property type="entry name" value="CH_dom"/>
</dbReference>
<feature type="region of interest" description="Disordered" evidence="4">
    <location>
        <begin position="1030"/>
        <end position="1068"/>
    </location>
</feature>
<evidence type="ECO:0000256" key="2">
    <source>
        <dbReference type="ARBA" id="ARBA00023054"/>
    </source>
</evidence>
<dbReference type="SUPFAM" id="SSF47576">
    <property type="entry name" value="Calponin-homology domain, CH-domain"/>
    <property type="match status" value="1"/>
</dbReference>
<comment type="caution">
    <text evidence="6">The sequence shown here is derived from an EMBL/GenBank/DDBJ whole genome shotgun (WGS) entry which is preliminary data.</text>
</comment>
<feature type="region of interest" description="Disordered" evidence="4">
    <location>
        <begin position="929"/>
        <end position="951"/>
    </location>
</feature>
<dbReference type="InterPro" id="IPR036872">
    <property type="entry name" value="CH_dom_sf"/>
</dbReference>
<evidence type="ECO:0000256" key="3">
    <source>
        <dbReference type="SAM" id="Coils"/>
    </source>
</evidence>
<keyword evidence="2 3" id="KW-0175">Coiled coil</keyword>
<feature type="coiled-coil region" evidence="3">
    <location>
        <begin position="826"/>
        <end position="860"/>
    </location>
</feature>
<evidence type="ECO:0000313" key="7">
    <source>
        <dbReference type="Proteomes" id="UP000245119"/>
    </source>
</evidence>
<dbReference type="InterPro" id="IPR050540">
    <property type="entry name" value="F-actin_Monoox_Mical"/>
</dbReference>
<feature type="coiled-coil region" evidence="3">
    <location>
        <begin position="486"/>
        <end position="616"/>
    </location>
</feature>
<dbReference type="Gene3D" id="1.10.418.10">
    <property type="entry name" value="Calponin-like domain"/>
    <property type="match status" value="1"/>
</dbReference>
<feature type="region of interest" description="Disordered" evidence="4">
    <location>
        <begin position="1"/>
        <end position="163"/>
    </location>
</feature>
<comment type="similarity">
    <text evidence="1">Belongs to the cytospin-A family.</text>
</comment>
<feature type="compositionally biased region" description="Basic and acidic residues" evidence="4">
    <location>
        <begin position="22"/>
        <end position="33"/>
    </location>
</feature>
<dbReference type="CDD" id="cd21199">
    <property type="entry name" value="CH_CYTS"/>
    <property type="match status" value="1"/>
</dbReference>
<feature type="region of interest" description="Disordered" evidence="4">
    <location>
        <begin position="200"/>
        <end position="255"/>
    </location>
</feature>
<feature type="compositionally biased region" description="Polar residues" evidence="4">
    <location>
        <begin position="200"/>
        <end position="246"/>
    </location>
</feature>
<dbReference type="Pfam" id="PF00307">
    <property type="entry name" value="CH"/>
    <property type="match status" value="1"/>
</dbReference>
<feature type="coiled-coil region" evidence="3">
    <location>
        <begin position="671"/>
        <end position="800"/>
    </location>
</feature>
<evidence type="ECO:0000256" key="4">
    <source>
        <dbReference type="SAM" id="MobiDB-lite"/>
    </source>
</evidence>
<evidence type="ECO:0000256" key="1">
    <source>
        <dbReference type="ARBA" id="ARBA00009452"/>
    </source>
</evidence>
<dbReference type="PANTHER" id="PTHR23167:SF69">
    <property type="entry name" value="FI18193P1"/>
    <property type="match status" value="1"/>
</dbReference>
<dbReference type="PANTHER" id="PTHR23167">
    <property type="entry name" value="CALPONIN HOMOLOGY DOMAIN-CONTAINING PROTEIN DDB_G0272472-RELATED"/>
    <property type="match status" value="1"/>
</dbReference>
<dbReference type="FunFam" id="1.10.418.10:FF:000020">
    <property type="entry name" value="Cytospin-A isoform 1"/>
    <property type="match status" value="1"/>
</dbReference>
<name>A0A2T7PHH7_POMCA</name>
<dbReference type="Proteomes" id="UP000245119">
    <property type="component" value="Linkage Group LG4"/>
</dbReference>
<feature type="region of interest" description="Disordered" evidence="4">
    <location>
        <begin position="963"/>
        <end position="1009"/>
    </location>
</feature>